<dbReference type="EMBL" id="JACEIK010002567">
    <property type="protein sequence ID" value="MCD9637832.1"/>
    <property type="molecule type" value="Genomic_DNA"/>
</dbReference>
<proteinExistence type="predicted"/>
<accession>A0ABS8USR3</accession>
<keyword evidence="2" id="KW-1185">Reference proteome</keyword>
<reference evidence="1 2" key="1">
    <citation type="journal article" date="2021" name="BMC Genomics">
        <title>Datura genome reveals duplications of psychoactive alkaloid biosynthetic genes and high mutation rate following tissue culture.</title>
        <authorList>
            <person name="Rajewski A."/>
            <person name="Carter-House D."/>
            <person name="Stajich J."/>
            <person name="Litt A."/>
        </authorList>
    </citation>
    <scope>NUCLEOTIDE SEQUENCE [LARGE SCALE GENOMIC DNA]</scope>
    <source>
        <strain evidence="1">AR-01</strain>
    </source>
</reference>
<evidence type="ECO:0000313" key="2">
    <source>
        <dbReference type="Proteomes" id="UP000823775"/>
    </source>
</evidence>
<protein>
    <submittedName>
        <fullName evidence="1">Uncharacterized protein</fullName>
    </submittedName>
</protein>
<comment type="caution">
    <text evidence="1">The sequence shown here is derived from an EMBL/GenBank/DDBJ whole genome shotgun (WGS) entry which is preliminary data.</text>
</comment>
<gene>
    <name evidence="1" type="ORF">HAX54_021339</name>
</gene>
<sequence length="153" mass="16843">MGFWEDDKWWERGLLKINGLKFGQTSGKKNNPDRGIPAIADVNRQFADVVADDITCVHWLRSATYQWFVLCSSALPDESPIDIESPSALDLVSDPSVVHKVTSVFSGESLIASLCILHSGTFPVRKAFGACTSTFRRLSTDQSYLCPFGSSLP</sequence>
<organism evidence="1 2">
    <name type="scientific">Datura stramonium</name>
    <name type="common">Jimsonweed</name>
    <name type="synonym">Common thornapple</name>
    <dbReference type="NCBI Taxonomy" id="4076"/>
    <lineage>
        <taxon>Eukaryota</taxon>
        <taxon>Viridiplantae</taxon>
        <taxon>Streptophyta</taxon>
        <taxon>Embryophyta</taxon>
        <taxon>Tracheophyta</taxon>
        <taxon>Spermatophyta</taxon>
        <taxon>Magnoliopsida</taxon>
        <taxon>eudicotyledons</taxon>
        <taxon>Gunneridae</taxon>
        <taxon>Pentapetalae</taxon>
        <taxon>asterids</taxon>
        <taxon>lamiids</taxon>
        <taxon>Solanales</taxon>
        <taxon>Solanaceae</taxon>
        <taxon>Solanoideae</taxon>
        <taxon>Datureae</taxon>
        <taxon>Datura</taxon>
    </lineage>
</organism>
<evidence type="ECO:0000313" key="1">
    <source>
        <dbReference type="EMBL" id="MCD9637832.1"/>
    </source>
</evidence>
<dbReference type="Proteomes" id="UP000823775">
    <property type="component" value="Unassembled WGS sequence"/>
</dbReference>
<name>A0ABS8USR3_DATST</name>